<comment type="caution">
    <text evidence="2">The sequence shown here is derived from an EMBL/GenBank/DDBJ whole genome shotgun (WGS) entry which is preliminary data.</text>
</comment>
<feature type="transmembrane region" description="Helical" evidence="1">
    <location>
        <begin position="21"/>
        <end position="41"/>
    </location>
</feature>
<dbReference type="RefSeq" id="WP_188634242.1">
    <property type="nucleotide sequence ID" value="NZ_BMNQ01000082.1"/>
</dbReference>
<feature type="transmembrane region" description="Helical" evidence="1">
    <location>
        <begin position="92"/>
        <end position="113"/>
    </location>
</feature>
<accession>A0A917V172</accession>
<dbReference type="EMBL" id="BMNQ01000082">
    <property type="protein sequence ID" value="GGK08294.1"/>
    <property type="molecule type" value="Genomic_DNA"/>
</dbReference>
<evidence type="ECO:0000313" key="3">
    <source>
        <dbReference type="Proteomes" id="UP000658382"/>
    </source>
</evidence>
<organism evidence="2 3">
    <name type="scientific">Lentibacillus kapialis</name>
    <dbReference type="NCBI Taxonomy" id="340214"/>
    <lineage>
        <taxon>Bacteria</taxon>
        <taxon>Bacillati</taxon>
        <taxon>Bacillota</taxon>
        <taxon>Bacilli</taxon>
        <taxon>Bacillales</taxon>
        <taxon>Bacillaceae</taxon>
        <taxon>Lentibacillus</taxon>
    </lineage>
</organism>
<dbReference type="AlphaFoldDB" id="A0A917V172"/>
<evidence type="ECO:0000256" key="1">
    <source>
        <dbReference type="SAM" id="Phobius"/>
    </source>
</evidence>
<keyword evidence="1" id="KW-0472">Membrane</keyword>
<reference evidence="2" key="1">
    <citation type="journal article" date="2014" name="Int. J. Syst. Evol. Microbiol.">
        <title>Complete genome sequence of Corynebacterium casei LMG S-19264T (=DSM 44701T), isolated from a smear-ripened cheese.</title>
        <authorList>
            <consortium name="US DOE Joint Genome Institute (JGI-PGF)"/>
            <person name="Walter F."/>
            <person name="Albersmeier A."/>
            <person name="Kalinowski J."/>
            <person name="Ruckert C."/>
        </authorList>
    </citation>
    <scope>NUCLEOTIDE SEQUENCE</scope>
    <source>
        <strain evidence="2">JCM 12580</strain>
    </source>
</reference>
<protein>
    <submittedName>
        <fullName evidence="2">Uncharacterized protein</fullName>
    </submittedName>
</protein>
<proteinExistence type="predicted"/>
<reference evidence="2" key="2">
    <citation type="submission" date="2020-09" db="EMBL/GenBank/DDBJ databases">
        <authorList>
            <person name="Sun Q."/>
            <person name="Ohkuma M."/>
        </authorList>
    </citation>
    <scope>NUCLEOTIDE SEQUENCE</scope>
    <source>
        <strain evidence="2">JCM 12580</strain>
    </source>
</reference>
<keyword evidence="1" id="KW-0812">Transmembrane</keyword>
<evidence type="ECO:0000313" key="2">
    <source>
        <dbReference type="EMBL" id="GGK08294.1"/>
    </source>
</evidence>
<keyword evidence="1" id="KW-1133">Transmembrane helix</keyword>
<dbReference type="Proteomes" id="UP000658382">
    <property type="component" value="Unassembled WGS sequence"/>
</dbReference>
<gene>
    <name evidence="2" type="ORF">GCM10007063_33360</name>
</gene>
<feature type="transmembrane region" description="Helical" evidence="1">
    <location>
        <begin position="53"/>
        <end position="80"/>
    </location>
</feature>
<feature type="transmembrane region" description="Helical" evidence="1">
    <location>
        <begin position="119"/>
        <end position="139"/>
    </location>
</feature>
<name>A0A917V172_9BACI</name>
<keyword evidence="3" id="KW-1185">Reference proteome</keyword>
<sequence length="156" mass="17585">MKFNLYHVYILRNLIKVCKKIGVALIASIILSFILPFVSYIQAPESNESFQGLVIIGLFNTLLAYLIFGIPSAFLINIIVQKLPVISKSKRYFLNLFLYGSFGFLIAFIIPVILSGEVILNFEFFSLIGVIAALIYYHISLIFENSDLHETGALIE</sequence>